<dbReference type="InterPro" id="IPR029063">
    <property type="entry name" value="SAM-dependent_MTases_sf"/>
</dbReference>
<dbReference type="RefSeq" id="WP_197352729.1">
    <property type="nucleotide sequence ID" value="NZ_CP048882.1"/>
</dbReference>
<proteinExistence type="predicted"/>
<dbReference type="PANTHER" id="PTHR43712">
    <property type="entry name" value="PUTATIVE (AFU_ORTHOLOGUE AFUA_4G14580)-RELATED"/>
    <property type="match status" value="1"/>
</dbReference>
<gene>
    <name evidence="7" type="ORF">G4Z16_23910</name>
</gene>
<accession>A0A7T1WTT9</accession>
<dbReference type="PIRSF" id="PIRSF005739">
    <property type="entry name" value="O-mtase"/>
    <property type="match status" value="1"/>
</dbReference>
<dbReference type="EMBL" id="CP048882">
    <property type="protein sequence ID" value="QPP08949.1"/>
    <property type="molecule type" value="Genomic_DNA"/>
</dbReference>
<name>A0A7T1WTT9_9ACTN</name>
<keyword evidence="8" id="KW-1185">Reference proteome</keyword>
<dbReference type="PROSITE" id="PS51683">
    <property type="entry name" value="SAM_OMT_II"/>
    <property type="match status" value="1"/>
</dbReference>
<evidence type="ECO:0000256" key="4">
    <source>
        <dbReference type="PIRSR" id="PIRSR005739-1"/>
    </source>
</evidence>
<dbReference type="GO" id="GO:0032259">
    <property type="term" value="P:methylation"/>
    <property type="evidence" value="ECO:0007669"/>
    <property type="project" value="UniProtKB-KW"/>
</dbReference>
<organism evidence="7 8">
    <name type="scientific">Streptomyces bathyalis</name>
    <dbReference type="NCBI Taxonomy" id="2710756"/>
    <lineage>
        <taxon>Bacteria</taxon>
        <taxon>Bacillati</taxon>
        <taxon>Actinomycetota</taxon>
        <taxon>Actinomycetes</taxon>
        <taxon>Kitasatosporales</taxon>
        <taxon>Streptomycetaceae</taxon>
        <taxon>Streptomyces</taxon>
    </lineage>
</organism>
<dbReference type="Gene3D" id="1.10.10.10">
    <property type="entry name" value="Winged helix-like DNA-binding domain superfamily/Winged helix DNA-binding domain"/>
    <property type="match status" value="1"/>
</dbReference>
<dbReference type="Pfam" id="PF08100">
    <property type="entry name" value="Dimerisation"/>
    <property type="match status" value="1"/>
</dbReference>
<dbReference type="InterPro" id="IPR016461">
    <property type="entry name" value="COMT-like"/>
</dbReference>
<evidence type="ECO:0000259" key="6">
    <source>
        <dbReference type="Pfam" id="PF08100"/>
    </source>
</evidence>
<evidence type="ECO:0000256" key="1">
    <source>
        <dbReference type="ARBA" id="ARBA00022603"/>
    </source>
</evidence>
<dbReference type="InterPro" id="IPR036390">
    <property type="entry name" value="WH_DNA-bd_sf"/>
</dbReference>
<dbReference type="SUPFAM" id="SSF46785">
    <property type="entry name" value="Winged helix' DNA-binding domain"/>
    <property type="match status" value="1"/>
</dbReference>
<protein>
    <submittedName>
        <fullName evidence="7">Methyltransferase</fullName>
    </submittedName>
</protein>
<dbReference type="AlphaFoldDB" id="A0A7T1WTT9"/>
<dbReference type="InterPro" id="IPR036388">
    <property type="entry name" value="WH-like_DNA-bd_sf"/>
</dbReference>
<dbReference type="InterPro" id="IPR001077">
    <property type="entry name" value="COMT_C"/>
</dbReference>
<reference evidence="8" key="1">
    <citation type="submission" date="2020-02" db="EMBL/GenBank/DDBJ databases">
        <title>Streptomyces sp. ASO4wet.</title>
        <authorList>
            <person name="Risdian C."/>
            <person name="Landwehr W."/>
            <person name="Schupp P."/>
            <person name="Wink J."/>
        </authorList>
    </citation>
    <scope>NUCLEOTIDE SEQUENCE [LARGE SCALE GENOMIC DNA]</scope>
    <source>
        <strain evidence="8">ASO4wet</strain>
    </source>
</reference>
<evidence type="ECO:0000256" key="3">
    <source>
        <dbReference type="ARBA" id="ARBA00022691"/>
    </source>
</evidence>
<dbReference type="PANTHER" id="PTHR43712:SF2">
    <property type="entry name" value="O-METHYLTRANSFERASE CICE"/>
    <property type="match status" value="1"/>
</dbReference>
<dbReference type="GO" id="GO:0008171">
    <property type="term" value="F:O-methyltransferase activity"/>
    <property type="evidence" value="ECO:0007669"/>
    <property type="project" value="InterPro"/>
</dbReference>
<keyword evidence="1 7" id="KW-0489">Methyltransferase</keyword>
<dbReference type="KEGG" id="sbat:G4Z16_23910"/>
<feature type="active site" description="Proton acceptor" evidence="4">
    <location>
        <position position="246"/>
    </location>
</feature>
<dbReference type="SUPFAM" id="SSF53335">
    <property type="entry name" value="S-adenosyl-L-methionine-dependent methyltransferases"/>
    <property type="match status" value="1"/>
</dbReference>
<sequence>MHADKTAASSPAPVLQLTMAFYSSQALISAVELDVFTKLADKPLPLEEARQALGIHSRGARDFLDALVALELLDRDESGYRSSAVARQYLDRREPTFVGGYAMMAKHYLMPVWGKLTDGLRTGEPQVPTGGGFFDGYQDSNAARPFLGAMDAVNGQVGRELTELVDWDRYSSFVDVGGARGNLAATLVQRHPGLSGTVFDLPQIEPYFKEHIEALGLLDRIGYVVGDFFEEPLPKADVHILGHILHYYGEEQRRHILASVHEAVPAGGGIVIYDRLIDSDRRERPLSLLGSLNMLLTSDGGREYTLSECHEWLADAGFEVRMSQPVGGTDVLVFATKPGAAEGR</sequence>
<feature type="domain" description="O-methyltransferase dimerisation" evidence="6">
    <location>
        <begin position="16"/>
        <end position="91"/>
    </location>
</feature>
<dbReference type="InterPro" id="IPR012967">
    <property type="entry name" value="COMT_dimerisation"/>
</dbReference>
<dbReference type="Proteomes" id="UP000595046">
    <property type="component" value="Chromosome"/>
</dbReference>
<dbReference type="GO" id="GO:0046983">
    <property type="term" value="F:protein dimerization activity"/>
    <property type="evidence" value="ECO:0007669"/>
    <property type="project" value="InterPro"/>
</dbReference>
<evidence type="ECO:0000256" key="2">
    <source>
        <dbReference type="ARBA" id="ARBA00022679"/>
    </source>
</evidence>
<evidence type="ECO:0000259" key="5">
    <source>
        <dbReference type="Pfam" id="PF00891"/>
    </source>
</evidence>
<evidence type="ECO:0000313" key="7">
    <source>
        <dbReference type="EMBL" id="QPP08949.1"/>
    </source>
</evidence>
<keyword evidence="2 7" id="KW-0808">Transferase</keyword>
<dbReference type="Gene3D" id="3.40.50.150">
    <property type="entry name" value="Vaccinia Virus protein VP39"/>
    <property type="match status" value="1"/>
</dbReference>
<evidence type="ECO:0000313" key="8">
    <source>
        <dbReference type="Proteomes" id="UP000595046"/>
    </source>
</evidence>
<dbReference type="Pfam" id="PF00891">
    <property type="entry name" value="Methyltransf_2"/>
    <property type="match status" value="1"/>
</dbReference>
<feature type="domain" description="O-methyltransferase C-terminal" evidence="5">
    <location>
        <begin position="113"/>
        <end position="319"/>
    </location>
</feature>
<keyword evidence="3" id="KW-0949">S-adenosyl-L-methionine</keyword>